<evidence type="ECO:0000256" key="4">
    <source>
        <dbReference type="ARBA" id="ARBA00022475"/>
    </source>
</evidence>
<dbReference type="GO" id="GO:0007204">
    <property type="term" value="P:positive regulation of cytosolic calcium ion concentration"/>
    <property type="evidence" value="ECO:0007669"/>
    <property type="project" value="TreeGrafter"/>
</dbReference>
<dbReference type="GO" id="GO:0097225">
    <property type="term" value="C:sperm midpiece"/>
    <property type="evidence" value="ECO:0007669"/>
    <property type="project" value="TreeGrafter"/>
</dbReference>
<accession>A0A3Q0DPP7</accession>
<dbReference type="KEGG" id="csyr:103251772"/>
<evidence type="ECO:0000256" key="6">
    <source>
        <dbReference type="ARBA" id="ARBA00022729"/>
    </source>
</evidence>
<name>A0A3Q0DPP7_CARSF</name>
<dbReference type="AlphaFoldDB" id="A0A3Q0DPP7"/>
<evidence type="ECO:0000256" key="5">
    <source>
        <dbReference type="ARBA" id="ARBA00022622"/>
    </source>
</evidence>
<keyword evidence="5" id="KW-0336">GPI-anchor</keyword>
<evidence type="ECO:0000256" key="7">
    <source>
        <dbReference type="ARBA" id="ARBA00023136"/>
    </source>
</evidence>
<evidence type="ECO:0000256" key="3">
    <source>
        <dbReference type="ARBA" id="ARBA00013286"/>
    </source>
</evidence>
<comment type="subcellular location">
    <subcellularLocation>
        <location evidence="2">Cell membrane</location>
        <topology evidence="2">Lipid-anchor</topology>
        <topology evidence="2">GPI-anchor</topology>
    </subcellularLocation>
</comment>
<dbReference type="GO" id="GO:0005886">
    <property type="term" value="C:plasma membrane"/>
    <property type="evidence" value="ECO:0007669"/>
    <property type="project" value="UniProtKB-SubCell"/>
</dbReference>
<keyword evidence="6 11" id="KW-0732">Signal</keyword>
<evidence type="ECO:0000256" key="9">
    <source>
        <dbReference type="ARBA" id="ARBA00023288"/>
    </source>
</evidence>
<gene>
    <name evidence="13" type="primary">CD52</name>
</gene>
<evidence type="ECO:0000256" key="8">
    <source>
        <dbReference type="ARBA" id="ARBA00023180"/>
    </source>
</evidence>
<dbReference type="PANTHER" id="PTHR15029">
    <property type="entry name" value="CAMPATH-1 ANTIGEN"/>
    <property type="match status" value="1"/>
</dbReference>
<keyword evidence="12" id="KW-1185">Reference proteome</keyword>
<organism evidence="12 13">
    <name type="scientific">Carlito syrichta</name>
    <name type="common">Philippine tarsier</name>
    <name type="synonym">Tarsius syrichta</name>
    <dbReference type="NCBI Taxonomy" id="1868482"/>
    <lineage>
        <taxon>Eukaryota</taxon>
        <taxon>Metazoa</taxon>
        <taxon>Chordata</taxon>
        <taxon>Craniata</taxon>
        <taxon>Vertebrata</taxon>
        <taxon>Euteleostomi</taxon>
        <taxon>Mammalia</taxon>
        <taxon>Eutheria</taxon>
        <taxon>Euarchontoglires</taxon>
        <taxon>Primates</taxon>
        <taxon>Haplorrhini</taxon>
        <taxon>Tarsiiformes</taxon>
        <taxon>Tarsiidae</taxon>
        <taxon>Carlito</taxon>
    </lineage>
</organism>
<dbReference type="Proteomes" id="UP000189704">
    <property type="component" value="Unplaced"/>
</dbReference>
<keyword evidence="10" id="KW-0812">Transmembrane</keyword>
<evidence type="ECO:0000256" key="10">
    <source>
        <dbReference type="SAM" id="Phobius"/>
    </source>
</evidence>
<evidence type="ECO:0000256" key="2">
    <source>
        <dbReference type="ARBA" id="ARBA00004609"/>
    </source>
</evidence>
<keyword evidence="7 10" id="KW-0472">Membrane</keyword>
<keyword evidence="10" id="KW-1133">Transmembrane helix</keyword>
<reference evidence="13" key="1">
    <citation type="submission" date="2025-08" db="UniProtKB">
        <authorList>
            <consortium name="RefSeq"/>
        </authorList>
    </citation>
    <scope>IDENTIFICATION</scope>
</reference>
<dbReference type="RefSeq" id="XP_021564412.1">
    <property type="nucleotide sequence ID" value="XM_021708737.1"/>
</dbReference>
<keyword evidence="8" id="KW-0325">Glycoprotein</keyword>
<sequence>MKDFLFLLLTISLLVVTQIQTRVLGNHTMANSVVPVFSDVSGGSFLFFLINTFIHLFHLS</sequence>
<feature type="transmembrane region" description="Helical" evidence="10">
    <location>
        <begin position="37"/>
        <end position="57"/>
    </location>
</feature>
<dbReference type="GO" id="GO:0098552">
    <property type="term" value="C:side of membrane"/>
    <property type="evidence" value="ECO:0007669"/>
    <property type="project" value="UniProtKB-KW"/>
</dbReference>
<feature type="signal peptide" evidence="11">
    <location>
        <begin position="1"/>
        <end position="21"/>
    </location>
</feature>
<dbReference type="CTD" id="1043"/>
<evidence type="ECO:0000313" key="12">
    <source>
        <dbReference type="Proteomes" id="UP000189704"/>
    </source>
</evidence>
<evidence type="ECO:0000256" key="11">
    <source>
        <dbReference type="SAM" id="SignalP"/>
    </source>
</evidence>
<keyword evidence="4" id="KW-1003">Cell membrane</keyword>
<evidence type="ECO:0000256" key="1">
    <source>
        <dbReference type="ARBA" id="ARBA00002087"/>
    </source>
</evidence>
<dbReference type="STRING" id="1868482.ENSTSYP00000014247"/>
<dbReference type="PANTHER" id="PTHR15029:SF0">
    <property type="entry name" value="CAMPATH-1 ANTIGEN"/>
    <property type="match status" value="1"/>
</dbReference>
<dbReference type="OrthoDB" id="9635028at2759"/>
<evidence type="ECO:0000313" key="13">
    <source>
        <dbReference type="RefSeq" id="XP_021564412.1"/>
    </source>
</evidence>
<keyword evidence="9" id="KW-0449">Lipoprotein</keyword>
<dbReference type="Pfam" id="PF15116">
    <property type="entry name" value="CD52"/>
    <property type="match status" value="1"/>
</dbReference>
<proteinExistence type="predicted"/>
<feature type="chain" id="PRO_5018188018" description="CAMPATH-1 antigen" evidence="11">
    <location>
        <begin position="22"/>
        <end position="60"/>
    </location>
</feature>
<comment type="function">
    <text evidence="1">May play a role in carrying and orienting carbohydrate, as well as having a more specific role.</text>
</comment>
<dbReference type="InterPro" id="IPR026643">
    <property type="entry name" value="CAMPATH-1"/>
</dbReference>
<dbReference type="GeneID" id="103251772"/>
<protein>
    <recommendedName>
        <fullName evidence="3">CAMPATH-1 antigen</fullName>
    </recommendedName>
</protein>